<name>A0A6N7XF62_9FIRM</name>
<keyword evidence="3" id="KW-1185">Reference proteome</keyword>
<accession>A0A6N7XF62</accession>
<sequence>MNAQYNIQFEKLCNILGLGHIIGSPKAITGGLLHRMYFIETTQGKYVVKALNPQIMLRPTATKNFINSEQIANIASNNIPALPAKKINGISMQEIDNQFYLVFDWIEGKSLKPNEIRIVHCERIGTIIADIHMTNFSELGIANDWSGNGELVDWNYYLKRGQENNAEWASQLQEISDNLYDWNDLANKSAMLLSADMVISHRDLDPKNVMWSQDNPIVIDWEAAGYINPMQELVETAIYWAEDEIGNIHKEKFMAFIDGYKKRYGILKANWKTVLINGFLGKLGWLEYNLRRSLWIECTDMEEQQIGTDQVMGTIKVIRYYADMMPELEKWLNDEI</sequence>
<reference evidence="2 3" key="1">
    <citation type="submission" date="2019-09" db="EMBL/GenBank/DDBJ databases">
        <title>In-depth cultivation of the pig gut microbiome towards novel bacterial diversity and tailored functional studies.</title>
        <authorList>
            <person name="Wylensek D."/>
            <person name="Hitch T.C.A."/>
            <person name="Clavel T."/>
        </authorList>
    </citation>
    <scope>NUCLEOTIDE SEQUENCE [LARGE SCALE GENOMIC DNA]</scope>
    <source>
        <strain evidence="2 3">WCA3-693-APC-4?</strain>
    </source>
</reference>
<dbReference type="PANTHER" id="PTHR21310">
    <property type="entry name" value="AMINOGLYCOSIDE PHOSPHOTRANSFERASE-RELATED-RELATED"/>
    <property type="match status" value="1"/>
</dbReference>
<feature type="domain" description="Aminoglycoside phosphotransferase" evidence="1">
    <location>
        <begin position="26"/>
        <end position="260"/>
    </location>
</feature>
<dbReference type="Proteomes" id="UP000469523">
    <property type="component" value="Unassembled WGS sequence"/>
</dbReference>
<protein>
    <submittedName>
        <fullName evidence="2">Phosphotransferase</fullName>
    </submittedName>
</protein>
<organism evidence="2 3">
    <name type="scientific">Tissierella pigra</name>
    <dbReference type="NCBI Taxonomy" id="2607614"/>
    <lineage>
        <taxon>Bacteria</taxon>
        <taxon>Bacillati</taxon>
        <taxon>Bacillota</taxon>
        <taxon>Tissierellia</taxon>
        <taxon>Tissierellales</taxon>
        <taxon>Tissierellaceae</taxon>
        <taxon>Tissierella</taxon>
    </lineage>
</organism>
<evidence type="ECO:0000313" key="3">
    <source>
        <dbReference type="Proteomes" id="UP000469523"/>
    </source>
</evidence>
<dbReference type="Gene3D" id="3.90.1200.10">
    <property type="match status" value="1"/>
</dbReference>
<dbReference type="AlphaFoldDB" id="A0A6N7XF62"/>
<evidence type="ECO:0000313" key="2">
    <source>
        <dbReference type="EMBL" id="MSU00376.1"/>
    </source>
</evidence>
<dbReference type="EMBL" id="VUNQ01000003">
    <property type="protein sequence ID" value="MSU00376.1"/>
    <property type="molecule type" value="Genomic_DNA"/>
</dbReference>
<dbReference type="SUPFAM" id="SSF56112">
    <property type="entry name" value="Protein kinase-like (PK-like)"/>
    <property type="match status" value="1"/>
</dbReference>
<dbReference type="PANTHER" id="PTHR21310:SF15">
    <property type="entry name" value="AMINOGLYCOSIDE PHOSPHOTRANSFERASE DOMAIN-CONTAINING PROTEIN"/>
    <property type="match status" value="1"/>
</dbReference>
<dbReference type="InterPro" id="IPR011009">
    <property type="entry name" value="Kinase-like_dom_sf"/>
</dbReference>
<proteinExistence type="predicted"/>
<evidence type="ECO:0000259" key="1">
    <source>
        <dbReference type="Pfam" id="PF01636"/>
    </source>
</evidence>
<dbReference type="Pfam" id="PF01636">
    <property type="entry name" value="APH"/>
    <property type="match status" value="1"/>
</dbReference>
<comment type="caution">
    <text evidence="2">The sequence shown here is derived from an EMBL/GenBank/DDBJ whole genome shotgun (WGS) entry which is preliminary data.</text>
</comment>
<dbReference type="InterPro" id="IPR051678">
    <property type="entry name" value="AGP_Transferase"/>
</dbReference>
<dbReference type="InterPro" id="IPR002575">
    <property type="entry name" value="Aminoglycoside_PTrfase"/>
</dbReference>
<dbReference type="GO" id="GO:0016740">
    <property type="term" value="F:transferase activity"/>
    <property type="evidence" value="ECO:0007669"/>
    <property type="project" value="UniProtKB-KW"/>
</dbReference>
<gene>
    <name evidence="2" type="ORF">FYJ83_02710</name>
</gene>
<keyword evidence="2" id="KW-0808">Transferase</keyword>
<dbReference type="RefSeq" id="WP_154438802.1">
    <property type="nucleotide sequence ID" value="NZ_VUNQ01000003.1"/>
</dbReference>